<dbReference type="EMBL" id="CP006868">
    <property type="protein sequence ID" value="UXD22672.1"/>
    <property type="molecule type" value="Genomic_DNA"/>
</dbReference>
<dbReference type="KEGG" id="ipc:IPA_07205"/>
<evidence type="ECO:0000313" key="1">
    <source>
        <dbReference type="EMBL" id="UXD22672.1"/>
    </source>
</evidence>
<sequence>MFSKQFIEELIEGIDLVSLSLVGSARRSKRTRDIDLVVITKNEISRKKIESKAISLGVQIFRPDVTSNTFYPLKERNNINLKIFTLDEFRKIKHVHMDNLRIVWSLQEVNLAGKPLAELVKPSFPKSLKDKAAELKGLRRKELFWVLGTQLLMEGTMKLEELEDLSKDLKRGFQVLAEYGVN</sequence>
<evidence type="ECO:0000313" key="2">
    <source>
        <dbReference type="Proteomes" id="UP001063698"/>
    </source>
</evidence>
<gene>
    <name evidence="1" type="ORF">IPA_07205</name>
</gene>
<name>A0A977KBL7_9CREN</name>
<reference evidence="1" key="1">
    <citation type="submission" date="2013-11" db="EMBL/GenBank/DDBJ databases">
        <title>Comparative genomics of Ignicoccus.</title>
        <authorList>
            <person name="Podar M."/>
        </authorList>
    </citation>
    <scope>NUCLEOTIDE SEQUENCE</scope>
    <source>
        <strain evidence="1">DSM 13166</strain>
    </source>
</reference>
<organism evidence="1 2">
    <name type="scientific">Ignicoccus pacificus DSM 13166</name>
    <dbReference type="NCBI Taxonomy" id="940294"/>
    <lineage>
        <taxon>Archaea</taxon>
        <taxon>Thermoproteota</taxon>
        <taxon>Thermoprotei</taxon>
        <taxon>Desulfurococcales</taxon>
        <taxon>Desulfurococcaceae</taxon>
        <taxon>Ignicoccus</taxon>
    </lineage>
</organism>
<proteinExistence type="predicted"/>
<keyword evidence="2" id="KW-1185">Reference proteome</keyword>
<protein>
    <submittedName>
        <fullName evidence="1">Uncharacterized protein</fullName>
    </submittedName>
</protein>
<dbReference type="Proteomes" id="UP001063698">
    <property type="component" value="Chromosome"/>
</dbReference>
<accession>A0A977KBL7</accession>
<dbReference type="AlphaFoldDB" id="A0A977KBL7"/>